<organism evidence="1 2">
    <name type="scientific">Parasitella parasitica</name>
    <dbReference type="NCBI Taxonomy" id="35722"/>
    <lineage>
        <taxon>Eukaryota</taxon>
        <taxon>Fungi</taxon>
        <taxon>Fungi incertae sedis</taxon>
        <taxon>Mucoromycota</taxon>
        <taxon>Mucoromycotina</taxon>
        <taxon>Mucoromycetes</taxon>
        <taxon>Mucorales</taxon>
        <taxon>Mucorineae</taxon>
        <taxon>Mucoraceae</taxon>
        <taxon>Parasitella</taxon>
    </lineage>
</organism>
<dbReference type="OrthoDB" id="2288618at2759"/>
<evidence type="ECO:0000313" key="1">
    <source>
        <dbReference type="EMBL" id="CEP13994.1"/>
    </source>
</evidence>
<accession>A0A0B7N980</accession>
<reference evidence="1 2" key="1">
    <citation type="submission" date="2014-09" db="EMBL/GenBank/DDBJ databases">
        <authorList>
            <person name="Ellenberger Sabrina"/>
        </authorList>
    </citation>
    <scope>NUCLEOTIDE SEQUENCE [LARGE SCALE GENOMIC DNA]</scope>
    <source>
        <strain evidence="1 2">CBS 412.66</strain>
    </source>
</reference>
<evidence type="ECO:0000313" key="2">
    <source>
        <dbReference type="Proteomes" id="UP000054107"/>
    </source>
</evidence>
<gene>
    <name evidence="1" type="primary">PARPA_08147.1 scaffold 32132</name>
</gene>
<sequence>MVTLNSGQHVQDLWVGDLVRSGDVLYMLAPRFFTVNHTHLMVDAFKVELDSTYCTYFVHAQDPVRLEVASIAAVECHLSEALIPRILPYIGDERSNENIKRILSYLRFRKPSDGKVSGREFMPVKVVPLNLFTDDMSGNRTKKFNKFDSWSMVPAALPLAQRHQLEYTNFICTDLALSAMQMLPAIVDDLALLEKGVEMLTPEGEKVLVVAPVQFITADNARHAEIASSRGATSSRPCRKCDWELTTTPKLDGTDYMSTRRSDAIVQSIHNHFISTGGVNTKLLVDRDRGYKLVGGQALLKLEAFDAMIDNPIEVLHTVMLGVGKALVKSLLGEHLNKAEVEHLQSLLQSYNSKGFKRKLTSSLRLHNSLVGRDYKILLQQLPILLEQLLERGLIQDTPGLRLIKGCLESLGRLISLIYINQQNYIQHNALYPTGP</sequence>
<dbReference type="STRING" id="35722.A0A0B7N980"/>
<dbReference type="Proteomes" id="UP000054107">
    <property type="component" value="Unassembled WGS sequence"/>
</dbReference>
<dbReference type="EMBL" id="LN730857">
    <property type="protein sequence ID" value="CEP13994.1"/>
    <property type="molecule type" value="Genomic_DNA"/>
</dbReference>
<proteinExistence type="predicted"/>
<keyword evidence="2" id="KW-1185">Reference proteome</keyword>
<protein>
    <submittedName>
        <fullName evidence="1">Uncharacterized protein</fullName>
    </submittedName>
</protein>
<dbReference type="AlphaFoldDB" id="A0A0B7N980"/>
<name>A0A0B7N980_9FUNG</name>